<dbReference type="InterPro" id="IPR003439">
    <property type="entry name" value="ABC_transporter-like_ATP-bd"/>
</dbReference>
<dbReference type="SMART" id="SM00382">
    <property type="entry name" value="AAA"/>
    <property type="match status" value="1"/>
</dbReference>
<evidence type="ECO:0000256" key="4">
    <source>
        <dbReference type="ARBA" id="ARBA00022840"/>
    </source>
</evidence>
<dbReference type="PANTHER" id="PTHR42711:SF5">
    <property type="entry name" value="ABC TRANSPORTER ATP-BINDING PROTEIN NATA"/>
    <property type="match status" value="1"/>
</dbReference>
<sequence length="332" mass="37848">MEPIVSVENVKKTYKKRKEDTVVKAVDDVSFQVHKGEIVGLLGPNGAGKTTTIKMICGLLKMDEGKIIVNGLDNDKHRLKALNHISAVLEGNRNLYWRLTVRENLEYFAGNRGKSKKQVQGQIKYLLQLFHLEDKENELVNRLSRGMQQKLAIAVAMLADTEIILLDEPTLGLDVETSYEVRDILKQIVEKENRTIIISSHDMGVIQAVCERVIIINHGKVVTDNRVEELMELFNARQYTITLGEFLTEEQLTQMTACFPNFEYDSEQAKPKLTVELLSAEQIYQVFDILKQNETPVENIDRNTINFEQVFMEIIKEDSDYANDPSVSSELS</sequence>
<protein>
    <submittedName>
        <fullName evidence="6">Daunorubicin resistance protein DrrA family ABC transporter ATP-binding protein</fullName>
    </submittedName>
</protein>
<dbReference type="EMBL" id="BAABDL010000043">
    <property type="protein sequence ID" value="GAA4063759.1"/>
    <property type="molecule type" value="Genomic_DNA"/>
</dbReference>
<accession>A0ABP7VBK9</accession>
<evidence type="ECO:0000256" key="2">
    <source>
        <dbReference type="ARBA" id="ARBA00022448"/>
    </source>
</evidence>
<evidence type="ECO:0000313" key="6">
    <source>
        <dbReference type="EMBL" id="GAA4063759.1"/>
    </source>
</evidence>
<comment type="caution">
    <text evidence="6">The sequence shown here is derived from an EMBL/GenBank/DDBJ whole genome shotgun (WGS) entry which is preliminary data.</text>
</comment>
<dbReference type="RefSeq" id="WP_344910585.1">
    <property type="nucleotide sequence ID" value="NZ_BAABDL010000043.1"/>
</dbReference>
<dbReference type="PANTHER" id="PTHR42711">
    <property type="entry name" value="ABC TRANSPORTER ATP-BINDING PROTEIN"/>
    <property type="match status" value="1"/>
</dbReference>
<name>A0ABP7VBK9_9BACI</name>
<dbReference type="CDD" id="cd03230">
    <property type="entry name" value="ABC_DR_subfamily_A"/>
    <property type="match status" value="1"/>
</dbReference>
<proteinExistence type="inferred from homology"/>
<reference evidence="7" key="1">
    <citation type="journal article" date="2019" name="Int. J. Syst. Evol. Microbiol.">
        <title>The Global Catalogue of Microorganisms (GCM) 10K type strain sequencing project: providing services to taxonomists for standard genome sequencing and annotation.</title>
        <authorList>
            <consortium name="The Broad Institute Genomics Platform"/>
            <consortium name="The Broad Institute Genome Sequencing Center for Infectious Disease"/>
            <person name="Wu L."/>
            <person name="Ma J."/>
        </authorList>
    </citation>
    <scope>NUCLEOTIDE SEQUENCE [LARGE SCALE GENOMIC DNA]</scope>
    <source>
        <strain evidence="7">JCM 17250</strain>
    </source>
</reference>
<evidence type="ECO:0000259" key="5">
    <source>
        <dbReference type="PROSITE" id="PS50893"/>
    </source>
</evidence>
<keyword evidence="2" id="KW-0813">Transport</keyword>
<dbReference type="InterPro" id="IPR027417">
    <property type="entry name" value="P-loop_NTPase"/>
</dbReference>
<organism evidence="6 7">
    <name type="scientific">Amphibacillus indicireducens</name>
    <dbReference type="NCBI Taxonomy" id="1076330"/>
    <lineage>
        <taxon>Bacteria</taxon>
        <taxon>Bacillati</taxon>
        <taxon>Bacillota</taxon>
        <taxon>Bacilli</taxon>
        <taxon>Bacillales</taxon>
        <taxon>Bacillaceae</taxon>
        <taxon>Amphibacillus</taxon>
    </lineage>
</organism>
<dbReference type="Gene3D" id="3.40.50.300">
    <property type="entry name" value="P-loop containing nucleotide triphosphate hydrolases"/>
    <property type="match status" value="1"/>
</dbReference>
<dbReference type="InterPro" id="IPR003593">
    <property type="entry name" value="AAA+_ATPase"/>
</dbReference>
<dbReference type="InterPro" id="IPR050763">
    <property type="entry name" value="ABC_transporter_ATP-binding"/>
</dbReference>
<evidence type="ECO:0000256" key="1">
    <source>
        <dbReference type="ARBA" id="ARBA00005417"/>
    </source>
</evidence>
<dbReference type="GO" id="GO:0005524">
    <property type="term" value="F:ATP binding"/>
    <property type="evidence" value="ECO:0007669"/>
    <property type="project" value="UniProtKB-KW"/>
</dbReference>
<dbReference type="Proteomes" id="UP001501734">
    <property type="component" value="Unassembled WGS sequence"/>
</dbReference>
<comment type="similarity">
    <text evidence="1">Belongs to the ABC transporter superfamily.</text>
</comment>
<dbReference type="Pfam" id="PF00005">
    <property type="entry name" value="ABC_tran"/>
    <property type="match status" value="1"/>
</dbReference>
<keyword evidence="4 6" id="KW-0067">ATP-binding</keyword>
<evidence type="ECO:0000313" key="7">
    <source>
        <dbReference type="Proteomes" id="UP001501734"/>
    </source>
</evidence>
<dbReference type="SUPFAM" id="SSF52540">
    <property type="entry name" value="P-loop containing nucleoside triphosphate hydrolases"/>
    <property type="match status" value="1"/>
</dbReference>
<keyword evidence="3" id="KW-0547">Nucleotide-binding</keyword>
<feature type="domain" description="ABC transporter" evidence="5">
    <location>
        <begin position="5"/>
        <end position="243"/>
    </location>
</feature>
<gene>
    <name evidence="6" type="ORF">GCM10022410_08100</name>
</gene>
<dbReference type="PROSITE" id="PS50893">
    <property type="entry name" value="ABC_TRANSPORTER_2"/>
    <property type="match status" value="1"/>
</dbReference>
<evidence type="ECO:0000256" key="3">
    <source>
        <dbReference type="ARBA" id="ARBA00022741"/>
    </source>
</evidence>
<keyword evidence="7" id="KW-1185">Reference proteome</keyword>